<reference evidence="2" key="1">
    <citation type="submission" date="2016-12" db="EMBL/GenBank/DDBJ databases">
        <authorList>
            <person name="Varghese N."/>
            <person name="Submissions S."/>
        </authorList>
    </citation>
    <scope>NUCLEOTIDE SEQUENCE [LARGE SCALE GENOMIC DNA]</scope>
    <source>
        <strain evidence="2">DSM 11544</strain>
    </source>
</reference>
<organism evidence="1 2">
    <name type="scientific">Desulfitobacterium chlororespirans DSM 11544</name>
    <dbReference type="NCBI Taxonomy" id="1121395"/>
    <lineage>
        <taxon>Bacteria</taxon>
        <taxon>Bacillati</taxon>
        <taxon>Bacillota</taxon>
        <taxon>Clostridia</taxon>
        <taxon>Eubacteriales</taxon>
        <taxon>Desulfitobacteriaceae</taxon>
        <taxon>Desulfitobacterium</taxon>
    </lineage>
</organism>
<dbReference type="AlphaFoldDB" id="A0A1M7UTZ9"/>
<dbReference type="Proteomes" id="UP000184010">
    <property type="component" value="Unassembled WGS sequence"/>
</dbReference>
<gene>
    <name evidence="1" type="ORF">SAMN02745215_04636</name>
</gene>
<proteinExistence type="predicted"/>
<dbReference type="EMBL" id="FRDN01000017">
    <property type="protein sequence ID" value="SHN86462.1"/>
    <property type="molecule type" value="Genomic_DNA"/>
</dbReference>
<protein>
    <submittedName>
        <fullName evidence="1">Uncharacterized protein</fullName>
    </submittedName>
</protein>
<evidence type="ECO:0000313" key="1">
    <source>
        <dbReference type="EMBL" id="SHN86462.1"/>
    </source>
</evidence>
<accession>A0A1M7UTZ9</accession>
<dbReference type="STRING" id="1121395.SAMN02745215_04636"/>
<keyword evidence="2" id="KW-1185">Reference proteome</keyword>
<evidence type="ECO:0000313" key="2">
    <source>
        <dbReference type="Proteomes" id="UP000184010"/>
    </source>
</evidence>
<sequence>MVLEEIIKNRERKTAEINGRYEKSESGLFALLQVGHSHFEKHGRCMKIDEFNSEFKRDNTLNSIARTKT</sequence>
<name>A0A1M7UTZ9_9FIRM</name>